<dbReference type="GO" id="GO:0045087">
    <property type="term" value="P:innate immune response"/>
    <property type="evidence" value="ECO:0007669"/>
    <property type="project" value="TreeGrafter"/>
</dbReference>
<accession>A0A9J6C3R1</accession>
<reference evidence="6" key="1">
    <citation type="submission" date="2021-03" db="EMBL/GenBank/DDBJ databases">
        <title>Chromosome level genome of the anhydrobiotic midge Polypedilum vanderplanki.</title>
        <authorList>
            <person name="Yoshida Y."/>
            <person name="Kikawada T."/>
            <person name="Gusev O."/>
        </authorList>
    </citation>
    <scope>NUCLEOTIDE SEQUENCE</scope>
    <source>
        <strain evidence="6">NIAS01</strain>
        <tissue evidence="6">Whole body or cell culture</tissue>
    </source>
</reference>
<dbReference type="PANTHER" id="PTHR23199">
    <property type="entry name" value="NEUROTROPHIN 1-RELATED"/>
    <property type="match status" value="1"/>
</dbReference>
<keyword evidence="7" id="KW-1185">Reference proteome</keyword>
<dbReference type="EMBL" id="JADBJN010000002">
    <property type="protein sequence ID" value="KAG5676650.1"/>
    <property type="molecule type" value="Genomic_DNA"/>
</dbReference>
<dbReference type="AlphaFoldDB" id="A0A9J6C3R1"/>
<dbReference type="OrthoDB" id="6359065at2759"/>
<dbReference type="GO" id="GO:0005121">
    <property type="term" value="F:Toll binding"/>
    <property type="evidence" value="ECO:0007669"/>
    <property type="project" value="TreeGrafter"/>
</dbReference>
<sequence length="193" mass="22866">MRVKIFILFHLLASVSCENGEKYCVTIKDCEQDPSYPEEFLNKMDLSKYHFNGDQYHDELKAIKIKRSIDINSDTNQYLIETKLCNSVISFKRPRLLKNIKNEWRTIVNHDNVTQLIRREECLSVNFPCTYNIYPKAVRSFCQQSNSTLTLWTFDERRNCLVMDKFNVPTTCDCVIEKEDFFRGVKNDLLQRP</sequence>
<dbReference type="InterPro" id="IPR032104">
    <property type="entry name" value="Spaetzle"/>
</dbReference>
<dbReference type="PROSITE" id="PS51257">
    <property type="entry name" value="PROKAR_LIPOPROTEIN"/>
    <property type="match status" value="1"/>
</dbReference>
<dbReference type="InterPro" id="IPR029034">
    <property type="entry name" value="Cystine-knot_cytokine"/>
</dbReference>
<dbReference type="GO" id="GO:0021556">
    <property type="term" value="P:central nervous system formation"/>
    <property type="evidence" value="ECO:0007669"/>
    <property type="project" value="TreeGrafter"/>
</dbReference>
<dbReference type="SUPFAM" id="SSF57501">
    <property type="entry name" value="Cystine-knot cytokines"/>
    <property type="match status" value="1"/>
</dbReference>
<keyword evidence="2" id="KW-1015">Disulfide bond</keyword>
<evidence type="ECO:0000313" key="6">
    <source>
        <dbReference type="EMBL" id="KAG5676650.1"/>
    </source>
</evidence>
<feature type="signal peptide" evidence="4">
    <location>
        <begin position="1"/>
        <end position="17"/>
    </location>
</feature>
<proteinExistence type="predicted"/>
<dbReference type="PANTHER" id="PTHR23199:SF12">
    <property type="entry name" value="NEUROTROPHIN 1-RELATED"/>
    <property type="match status" value="1"/>
</dbReference>
<evidence type="ECO:0000313" key="7">
    <source>
        <dbReference type="Proteomes" id="UP001107558"/>
    </source>
</evidence>
<name>A0A9J6C3R1_POLVA</name>
<dbReference type="GO" id="GO:0008083">
    <property type="term" value="F:growth factor activity"/>
    <property type="evidence" value="ECO:0007669"/>
    <property type="project" value="TreeGrafter"/>
</dbReference>
<dbReference type="Gene3D" id="2.10.90.10">
    <property type="entry name" value="Cystine-knot cytokines"/>
    <property type="match status" value="1"/>
</dbReference>
<protein>
    <recommendedName>
        <fullName evidence="5">Spaetzle domain-containing protein</fullName>
    </recommendedName>
</protein>
<evidence type="ECO:0000259" key="5">
    <source>
        <dbReference type="Pfam" id="PF16077"/>
    </source>
</evidence>
<gene>
    <name evidence="6" type="ORF">PVAND_006469</name>
</gene>
<organism evidence="6 7">
    <name type="scientific">Polypedilum vanderplanki</name>
    <name type="common">Sleeping chironomid midge</name>
    <dbReference type="NCBI Taxonomy" id="319348"/>
    <lineage>
        <taxon>Eukaryota</taxon>
        <taxon>Metazoa</taxon>
        <taxon>Ecdysozoa</taxon>
        <taxon>Arthropoda</taxon>
        <taxon>Hexapoda</taxon>
        <taxon>Insecta</taxon>
        <taxon>Pterygota</taxon>
        <taxon>Neoptera</taxon>
        <taxon>Endopterygota</taxon>
        <taxon>Diptera</taxon>
        <taxon>Nematocera</taxon>
        <taxon>Chironomoidea</taxon>
        <taxon>Chironomidae</taxon>
        <taxon>Chironominae</taxon>
        <taxon>Polypedilum</taxon>
        <taxon>Polypedilum</taxon>
    </lineage>
</organism>
<dbReference type="Proteomes" id="UP001107558">
    <property type="component" value="Chromosome 2"/>
</dbReference>
<comment type="caution">
    <text evidence="6">The sequence shown here is derived from an EMBL/GenBank/DDBJ whole genome shotgun (WGS) entry which is preliminary data.</text>
</comment>
<evidence type="ECO:0000256" key="1">
    <source>
        <dbReference type="ARBA" id="ARBA00022729"/>
    </source>
</evidence>
<keyword evidence="1 4" id="KW-0732">Signal</keyword>
<evidence type="ECO:0000256" key="4">
    <source>
        <dbReference type="SAM" id="SignalP"/>
    </source>
</evidence>
<feature type="chain" id="PRO_5039927690" description="Spaetzle domain-containing protein" evidence="4">
    <location>
        <begin position="18"/>
        <end position="193"/>
    </location>
</feature>
<feature type="domain" description="Spaetzle" evidence="5">
    <location>
        <begin position="83"/>
        <end position="176"/>
    </location>
</feature>
<dbReference type="InterPro" id="IPR052444">
    <property type="entry name" value="Spz/Toll_ligand-like"/>
</dbReference>
<dbReference type="GO" id="GO:0005615">
    <property type="term" value="C:extracellular space"/>
    <property type="evidence" value="ECO:0007669"/>
    <property type="project" value="UniProtKB-ARBA"/>
</dbReference>
<evidence type="ECO:0000256" key="3">
    <source>
        <dbReference type="ARBA" id="ARBA00023180"/>
    </source>
</evidence>
<dbReference type="Pfam" id="PF16077">
    <property type="entry name" value="Spaetzle"/>
    <property type="match status" value="1"/>
</dbReference>
<keyword evidence="3" id="KW-0325">Glycoprotein</keyword>
<evidence type="ECO:0000256" key="2">
    <source>
        <dbReference type="ARBA" id="ARBA00023157"/>
    </source>
</evidence>